<dbReference type="Proteomes" id="UP000625283">
    <property type="component" value="Unassembled WGS sequence"/>
</dbReference>
<gene>
    <name evidence="1" type="ORF">JKG61_00415</name>
</gene>
<evidence type="ECO:0000313" key="1">
    <source>
        <dbReference type="EMBL" id="MBL1407203.1"/>
    </source>
</evidence>
<dbReference type="EMBL" id="JAERTY010000001">
    <property type="protein sequence ID" value="MBL1407203.1"/>
    <property type="molecule type" value="Genomic_DNA"/>
</dbReference>
<comment type="caution">
    <text evidence="1">The sequence shown here is derived from an EMBL/GenBank/DDBJ whole genome shotgun (WGS) entry which is preliminary data.</text>
</comment>
<reference evidence="1 2" key="1">
    <citation type="submission" date="2021-01" db="EMBL/GenBank/DDBJ databases">
        <title>C459-1 draft genome sequence.</title>
        <authorList>
            <person name="Zhang X.-F."/>
        </authorList>
    </citation>
    <scope>NUCLEOTIDE SEQUENCE [LARGE SCALE GENOMIC DNA]</scope>
    <source>
        <strain evidence="2">C459-1</strain>
    </source>
</reference>
<keyword evidence="2" id="KW-1185">Reference proteome</keyword>
<name>A0ABS1QXP4_9SPHI</name>
<proteinExistence type="predicted"/>
<sequence>MERFVNKGILSVIMLSPSLCMIQICDQSINEVYEQFDKIEAEIIALGKVEVDLRQTFSANLQCIDNIQLRSQITEYIDQVFVDEVAFV</sequence>
<dbReference type="RefSeq" id="WP_202101024.1">
    <property type="nucleotide sequence ID" value="NZ_JAERTY010000001.1"/>
</dbReference>
<protein>
    <submittedName>
        <fullName evidence="1">Uncharacterized protein</fullName>
    </submittedName>
</protein>
<evidence type="ECO:0000313" key="2">
    <source>
        <dbReference type="Proteomes" id="UP000625283"/>
    </source>
</evidence>
<accession>A0ABS1QXP4</accession>
<organism evidence="1 2">
    <name type="scientific">Sphingobacterium faecale</name>
    <dbReference type="NCBI Taxonomy" id="2803775"/>
    <lineage>
        <taxon>Bacteria</taxon>
        <taxon>Pseudomonadati</taxon>
        <taxon>Bacteroidota</taxon>
        <taxon>Sphingobacteriia</taxon>
        <taxon>Sphingobacteriales</taxon>
        <taxon>Sphingobacteriaceae</taxon>
        <taxon>Sphingobacterium</taxon>
    </lineage>
</organism>